<feature type="compositionally biased region" description="Low complexity" evidence="1">
    <location>
        <begin position="97"/>
        <end position="110"/>
    </location>
</feature>
<name>A0A2I1FZV0_9GLOM</name>
<dbReference type="VEuPathDB" id="FungiDB:RhiirFUN_015142"/>
<proteinExistence type="predicted"/>
<dbReference type="Gene3D" id="1.20.58.80">
    <property type="entry name" value="Phosphotransferase system, lactose/cellobiose-type IIA subunit"/>
    <property type="match status" value="1"/>
</dbReference>
<gene>
    <name evidence="2" type="ORF">RhiirA4_394012</name>
</gene>
<feature type="region of interest" description="Disordered" evidence="1">
    <location>
        <begin position="38"/>
        <end position="180"/>
    </location>
</feature>
<organism evidence="2 3">
    <name type="scientific">Rhizophagus irregularis</name>
    <dbReference type="NCBI Taxonomy" id="588596"/>
    <lineage>
        <taxon>Eukaryota</taxon>
        <taxon>Fungi</taxon>
        <taxon>Fungi incertae sedis</taxon>
        <taxon>Mucoromycota</taxon>
        <taxon>Glomeromycotina</taxon>
        <taxon>Glomeromycetes</taxon>
        <taxon>Glomerales</taxon>
        <taxon>Glomeraceae</taxon>
        <taxon>Rhizophagus</taxon>
    </lineage>
</organism>
<dbReference type="PANTHER" id="PTHR40130:SF1">
    <property type="entry name" value="SPINDLE POLE BODY-ASSOCIATED PROTEIN CUT12 DOMAIN-CONTAINING PROTEIN"/>
    <property type="match status" value="1"/>
</dbReference>
<dbReference type="PANTHER" id="PTHR40130">
    <property type="entry name" value="EXPRESSED PROTEIN"/>
    <property type="match status" value="1"/>
</dbReference>
<feature type="compositionally biased region" description="Polar residues" evidence="1">
    <location>
        <begin position="48"/>
        <end position="61"/>
    </location>
</feature>
<feature type="compositionally biased region" description="Polar residues" evidence="1">
    <location>
        <begin position="111"/>
        <end position="160"/>
    </location>
</feature>
<dbReference type="SUPFAM" id="SSF140361">
    <property type="entry name" value="MIT domain-like"/>
    <property type="match status" value="1"/>
</dbReference>
<dbReference type="VEuPathDB" id="FungiDB:RhiirA1_455743"/>
<feature type="compositionally biased region" description="Low complexity" evidence="1">
    <location>
        <begin position="70"/>
        <end position="88"/>
    </location>
</feature>
<reference evidence="2 3" key="1">
    <citation type="submission" date="2015-10" db="EMBL/GenBank/DDBJ databases">
        <title>Genome analyses suggest a sexual origin of heterokaryosis in a supposedly ancient asexual fungus.</title>
        <authorList>
            <person name="Ropars J."/>
            <person name="Sedzielewska K."/>
            <person name="Noel J."/>
            <person name="Charron P."/>
            <person name="Farinelli L."/>
            <person name="Marton T."/>
            <person name="Kruger M."/>
            <person name="Pelin A."/>
            <person name="Brachmann A."/>
            <person name="Corradi N."/>
        </authorList>
    </citation>
    <scope>NUCLEOTIDE SEQUENCE [LARGE SCALE GENOMIC DNA]</scope>
    <source>
        <strain evidence="2 3">A4</strain>
    </source>
</reference>
<dbReference type="VEuPathDB" id="FungiDB:FUN_018708"/>
<evidence type="ECO:0000313" key="2">
    <source>
        <dbReference type="EMBL" id="PKY39901.1"/>
    </source>
</evidence>
<dbReference type="Proteomes" id="UP000234323">
    <property type="component" value="Unassembled WGS sequence"/>
</dbReference>
<evidence type="ECO:0000313" key="3">
    <source>
        <dbReference type="Proteomes" id="UP000234323"/>
    </source>
</evidence>
<sequence>MEAHFRAAEQFALAMNYTSDPEAIRTLRLLYTNHTRQGKEIQRRVAKQAQQSPKPQEQLNPQSSHRTRRTSSSTSSKSNASNSQAKNNSEQRIQPNQSKQSSTLSTQQTTRPNSQVTPNSCERLSSDNLRTGNNDTLGINSLTSSRRNPVLSDSATSMGVSRTNTMTSSTTPSMMDGSSDSEKTIEESYMMLKGNNDSTDDDDSDPFNKFWDIVEGLVQKISNPVAFATVPLNGADSQTKFDPNTIQSPLPFRYNTANENIG</sequence>
<accession>A0A2I1FZV0</accession>
<protein>
    <submittedName>
        <fullName evidence="2">Uncharacterized protein</fullName>
    </submittedName>
</protein>
<comment type="caution">
    <text evidence="2">The sequence shown here is derived from an EMBL/GenBank/DDBJ whole genome shotgun (WGS) entry which is preliminary data.</text>
</comment>
<feature type="compositionally biased region" description="Low complexity" evidence="1">
    <location>
        <begin position="161"/>
        <end position="178"/>
    </location>
</feature>
<dbReference type="AlphaFoldDB" id="A0A2I1FZV0"/>
<evidence type="ECO:0000256" key="1">
    <source>
        <dbReference type="SAM" id="MobiDB-lite"/>
    </source>
</evidence>
<keyword evidence="3" id="KW-1185">Reference proteome</keyword>
<dbReference type="EMBL" id="LLXI01000082">
    <property type="protein sequence ID" value="PKY39901.1"/>
    <property type="molecule type" value="Genomic_DNA"/>
</dbReference>